<evidence type="ECO:0000259" key="1">
    <source>
        <dbReference type="PROSITE" id="PS50995"/>
    </source>
</evidence>
<proteinExistence type="predicted"/>
<name>A0A2N3KZE0_9PROT</name>
<protein>
    <submittedName>
        <fullName evidence="2">MarR family transcriptional regulator</fullName>
    </submittedName>
</protein>
<dbReference type="Gene3D" id="1.10.10.10">
    <property type="entry name" value="Winged helix-like DNA-binding domain superfamily/Winged helix DNA-binding domain"/>
    <property type="match status" value="1"/>
</dbReference>
<comment type="caution">
    <text evidence="2">The sequence shown here is derived from an EMBL/GenBank/DDBJ whole genome shotgun (WGS) entry which is preliminary data.</text>
</comment>
<dbReference type="EMBL" id="NWTK01000001">
    <property type="protein sequence ID" value="PKR55934.1"/>
    <property type="molecule type" value="Genomic_DNA"/>
</dbReference>
<organism evidence="2 3">
    <name type="scientific">Thalassospira marina</name>
    <dbReference type="NCBI Taxonomy" id="2048283"/>
    <lineage>
        <taxon>Bacteria</taxon>
        <taxon>Pseudomonadati</taxon>
        <taxon>Pseudomonadota</taxon>
        <taxon>Alphaproteobacteria</taxon>
        <taxon>Rhodospirillales</taxon>
        <taxon>Thalassospiraceae</taxon>
        <taxon>Thalassospira</taxon>
    </lineage>
</organism>
<reference evidence="2 3" key="1">
    <citation type="submission" date="2017-09" db="EMBL/GenBank/DDBJ databases">
        <title>Biodiversity and function of Thalassospira species in the particle-attached aromatic-hydrocarbon-degrading consortia from the surface seawater of the South China Sea.</title>
        <authorList>
            <person name="Dong C."/>
            <person name="Liu R."/>
            <person name="Shao Z."/>
        </authorList>
    </citation>
    <scope>NUCLEOTIDE SEQUENCE [LARGE SCALE GENOMIC DNA]</scope>
    <source>
        <strain evidence="2 3">CSC1P2</strain>
    </source>
</reference>
<dbReference type="SMART" id="SM00347">
    <property type="entry name" value="HTH_MARR"/>
    <property type="match status" value="1"/>
</dbReference>
<evidence type="ECO:0000313" key="2">
    <source>
        <dbReference type="EMBL" id="PKR55934.1"/>
    </source>
</evidence>
<feature type="domain" description="HTH marR-type" evidence="1">
    <location>
        <begin position="8"/>
        <end position="140"/>
    </location>
</feature>
<gene>
    <name evidence="2" type="ORF">COO20_01565</name>
</gene>
<dbReference type="InterPro" id="IPR039422">
    <property type="entry name" value="MarR/SlyA-like"/>
</dbReference>
<dbReference type="PANTHER" id="PTHR33164">
    <property type="entry name" value="TRANSCRIPTIONAL REGULATOR, MARR FAMILY"/>
    <property type="match status" value="1"/>
</dbReference>
<dbReference type="GO" id="GO:0006950">
    <property type="term" value="P:response to stress"/>
    <property type="evidence" value="ECO:0007669"/>
    <property type="project" value="TreeGrafter"/>
</dbReference>
<dbReference type="PANTHER" id="PTHR33164:SF43">
    <property type="entry name" value="HTH-TYPE TRANSCRIPTIONAL REPRESSOR YETL"/>
    <property type="match status" value="1"/>
</dbReference>
<dbReference type="OrthoDB" id="582199at2"/>
<dbReference type="GO" id="GO:0003700">
    <property type="term" value="F:DNA-binding transcription factor activity"/>
    <property type="evidence" value="ECO:0007669"/>
    <property type="project" value="InterPro"/>
</dbReference>
<dbReference type="PROSITE" id="PS50995">
    <property type="entry name" value="HTH_MARR_2"/>
    <property type="match status" value="1"/>
</dbReference>
<dbReference type="InterPro" id="IPR000835">
    <property type="entry name" value="HTH_MarR-typ"/>
</dbReference>
<dbReference type="RefSeq" id="WP_101263923.1">
    <property type="nucleotide sequence ID" value="NZ_NWTK01000001.1"/>
</dbReference>
<dbReference type="InterPro" id="IPR036390">
    <property type="entry name" value="WH_DNA-bd_sf"/>
</dbReference>
<dbReference type="SUPFAM" id="SSF46785">
    <property type="entry name" value="Winged helix' DNA-binding domain"/>
    <property type="match status" value="1"/>
</dbReference>
<dbReference type="AlphaFoldDB" id="A0A2N3KZE0"/>
<evidence type="ECO:0000313" key="3">
    <source>
        <dbReference type="Proteomes" id="UP000233597"/>
    </source>
</evidence>
<dbReference type="InterPro" id="IPR036388">
    <property type="entry name" value="WH-like_DNA-bd_sf"/>
</dbReference>
<dbReference type="Proteomes" id="UP000233597">
    <property type="component" value="Unassembled WGS sequence"/>
</dbReference>
<accession>A0A2N3KZE0</accession>
<dbReference type="Pfam" id="PF12802">
    <property type="entry name" value="MarR_2"/>
    <property type="match status" value="1"/>
</dbReference>
<sequence>MSKQESLERSLGYNLKRTQHRLRRRMDEALKACGLSTAQNAVLAALKAQPDMTNADLANAAFITPQSMQSVLAGLEAAGYVVRRQDDHHGRRQLARLTQAGEEMAQKGKQAILQVEEALANAVSPLSEDEALALLHRLQTALD</sequence>